<keyword evidence="2" id="KW-0547">Nucleotide-binding</keyword>
<evidence type="ECO:0000259" key="7">
    <source>
        <dbReference type="SMART" id="SM00562"/>
    </source>
</evidence>
<dbReference type="GO" id="GO:0019205">
    <property type="term" value="F:nucleobase-containing compound kinase activity"/>
    <property type="evidence" value="ECO:0007669"/>
    <property type="project" value="InterPro"/>
</dbReference>
<dbReference type="InterPro" id="IPR036850">
    <property type="entry name" value="NDK-like_dom_sf"/>
</dbReference>
<evidence type="ECO:0000313" key="8">
    <source>
        <dbReference type="EMBL" id="CAI3998865.1"/>
    </source>
</evidence>
<dbReference type="InterPro" id="IPR034907">
    <property type="entry name" value="NDK-like_dom"/>
</dbReference>
<dbReference type="InterPro" id="IPR013762">
    <property type="entry name" value="Integrase-like_cat_sf"/>
</dbReference>
<dbReference type="Gene3D" id="3.40.50.300">
    <property type="entry name" value="P-loop containing nucleotide triphosphate hydrolases"/>
    <property type="match status" value="4"/>
</dbReference>
<dbReference type="InterPro" id="IPR000850">
    <property type="entry name" value="Adenylat/UMP-CMP_kin"/>
</dbReference>
<dbReference type="SUPFAM" id="SSF54919">
    <property type="entry name" value="Nucleoside diphosphate kinase, NDK"/>
    <property type="match status" value="2"/>
</dbReference>
<evidence type="ECO:0000256" key="2">
    <source>
        <dbReference type="ARBA" id="ARBA00022741"/>
    </source>
</evidence>
<dbReference type="InterPro" id="IPR011010">
    <property type="entry name" value="DNA_brk_join_enz"/>
</dbReference>
<comment type="caution">
    <text evidence="5">Lacks conserved residue(s) required for the propagation of feature annotation.</text>
</comment>
<protein>
    <submittedName>
        <fullName evidence="10">Adenylate kinase isoenzyme 1 (AK 1) (ATP-AMP transphosphorylase 1) (ATP:AMP phosphotransferase) (Adenylate monophosphate kinase) (Myokinase)</fullName>
    </submittedName>
</protein>
<dbReference type="Pfam" id="PF00078">
    <property type="entry name" value="RVT_1"/>
    <property type="match status" value="1"/>
</dbReference>
<feature type="region of interest" description="Disordered" evidence="6">
    <location>
        <begin position="1066"/>
        <end position="1110"/>
    </location>
</feature>
<dbReference type="CDD" id="cd22970">
    <property type="entry name" value="DD_NDKH5-like"/>
    <property type="match status" value="1"/>
</dbReference>
<dbReference type="Pfam" id="PF00406">
    <property type="entry name" value="ADK"/>
    <property type="match status" value="2"/>
</dbReference>
<evidence type="ECO:0000256" key="1">
    <source>
        <dbReference type="ARBA" id="ARBA00022679"/>
    </source>
</evidence>
<evidence type="ECO:0000313" key="11">
    <source>
        <dbReference type="Proteomes" id="UP001152797"/>
    </source>
</evidence>
<feature type="region of interest" description="Disordered" evidence="6">
    <location>
        <begin position="812"/>
        <end position="842"/>
    </location>
</feature>
<dbReference type="EMBL" id="CAMXCT020002557">
    <property type="protein sequence ID" value="CAL1152240.1"/>
    <property type="molecule type" value="Genomic_DNA"/>
</dbReference>
<dbReference type="SUPFAM" id="SSF56349">
    <property type="entry name" value="DNA breaking-rejoining enzymes"/>
    <property type="match status" value="1"/>
</dbReference>
<keyword evidence="1" id="KW-0808">Transferase</keyword>
<dbReference type="SUPFAM" id="SSF56672">
    <property type="entry name" value="DNA/RNA polymerases"/>
    <property type="match status" value="1"/>
</dbReference>
<evidence type="ECO:0000256" key="4">
    <source>
        <dbReference type="ARBA" id="ARBA00023172"/>
    </source>
</evidence>
<feature type="region of interest" description="Disordered" evidence="6">
    <location>
        <begin position="1458"/>
        <end position="1483"/>
    </location>
</feature>
<dbReference type="InterPro" id="IPR027417">
    <property type="entry name" value="P-loop_NTPase"/>
</dbReference>
<evidence type="ECO:0000313" key="9">
    <source>
        <dbReference type="EMBL" id="CAL1152240.1"/>
    </source>
</evidence>
<dbReference type="Gene3D" id="1.10.443.10">
    <property type="entry name" value="Intergrase catalytic core"/>
    <property type="match status" value="1"/>
</dbReference>
<feature type="compositionally biased region" description="Polar residues" evidence="6">
    <location>
        <begin position="829"/>
        <end position="841"/>
    </location>
</feature>
<dbReference type="GO" id="GO:0015074">
    <property type="term" value="P:DNA integration"/>
    <property type="evidence" value="ECO:0007669"/>
    <property type="project" value="InterPro"/>
</dbReference>
<dbReference type="GO" id="GO:0005524">
    <property type="term" value="F:ATP binding"/>
    <property type="evidence" value="ECO:0007669"/>
    <property type="project" value="InterPro"/>
</dbReference>
<dbReference type="InterPro" id="IPR043502">
    <property type="entry name" value="DNA/RNA_pol_sf"/>
</dbReference>
<comment type="similarity">
    <text evidence="5">Belongs to the NDK family.</text>
</comment>
<dbReference type="SUPFAM" id="SSF52540">
    <property type="entry name" value="P-loop containing nucleoside triphosphate hydrolases"/>
    <property type="match status" value="2"/>
</dbReference>
<dbReference type="EMBL" id="CAMXCT030002557">
    <property type="protein sequence ID" value="CAL4786177.1"/>
    <property type="molecule type" value="Genomic_DNA"/>
</dbReference>
<dbReference type="InterPro" id="IPR033690">
    <property type="entry name" value="Adenylat_kinase_CS"/>
</dbReference>
<evidence type="ECO:0000313" key="10">
    <source>
        <dbReference type="EMBL" id="CAL4786177.1"/>
    </source>
</evidence>
<keyword evidence="3 10" id="KW-0418">Kinase</keyword>
<dbReference type="GO" id="GO:0003677">
    <property type="term" value="F:DNA binding"/>
    <property type="evidence" value="ECO:0007669"/>
    <property type="project" value="InterPro"/>
</dbReference>
<sequence>MCFEGRGAIGKMQLIAGPLHSGVARERAPTTIRALWGTDGTSNAIHTSVDMESADKECCAPWTPNHSRNAQTPREEIKAVFPGSLKLERTLCLVKPDAINHVVAIKTELEAAGFTVLREKQTTLTEERAKEFYRTLSDDPSFPALVKEAASGPCCAMVLCRLEAVTVLQQLMGDPSVHLARQQRPGSLRARFGRDGQRNALHGSATLKAAVQEIKLFFPDMGVDPLPDDHEVRDFLFRKSARASMDLSTLSDAQTTDFTVDPTFQQLVSNSLIGLCKVKPQGLDAVKWLANWLEENNPNNLSVARPAEGAVGHVEGPVTLSQASAMFDPPSRSKQFVEYGVNQDGLPFVVEAAPTSEPSKAVVEISDRELQQLKAEAEGDLTTPPFVVFVAGGPGCGKGTQCAKLREEFNLIHLSTGDLMRAEVANSSFLGSEIEKHMANGSLVPDEIVLKLLKKAMVKHQDTNRFLLDGFPRSVEQAQCFERDIAEVSFLLYLEASDDTMKQRIQGRAISQPGRVDDNDETVKKRLDVFHGQTIPLVNYYGPIGKLRRANAEKSPDEVYEECKRFFSCRFLYLLGPPGAPVEQMAGTLEKQYGYSAINLTTLLRSYANSNEPDAPAVRKSLAAGKPVDASIACPLILSEIYRDMALGVQNFVLSDFPQSLKQDPGVDLLLWVLVSTYGLGVLCGWFLRAFWGKLLAPIGAEPTQSEEESYIGWFRNTKELNNMETIDDVADWAGLEGPLKEGLLKDLGTPTKLRDIAFITRPVWDAALVLLRVPTAPANPGDPPGQREPTPVEGSRLEIFRRVVMLRMQMTPDTPGDPGIQRPGVATTPAQPLSSSQGSPTRKIKLSVVIDPTLDSEVVQLEQTAVSAMYAKYKSRFGDHPSPEVEPSIDQLSALAQLLKANATPYVDMSLWGPHGLRTLRKAVFKSYVLNAASGEWSKKEAPGPESIVAWEKCFKTYKVAMVLLEAADPERLEAYMEHVKEFHNRFGPACWGIIYRADTRMRSEYMERIRRSLDDDPRHGYTPANPWAAIFAEAVREQDFWTREVVTPSTLLLARNKSIACGLSSDSSIESAPDRPSPKRKKSSSPKLKKKKAKKKYTGEDKSKWDDNNKVFSLNRKGLQICIKFNKGQCGNGKPQSSAKRSKRKKQPESDPSAPPEKKGRKEESPEERAAASSSGVKLVPRNQRPSRSPLQRKRRPVQAAPHRQGPSQLPKPPSWHPYRYGATNVPPEQWDHRPRALLLFSSKSREGDIASYLAAGGWIVVVVDIVGPTTCDVLDSDNYRLILKEVQDGVFDCVGIATPCETLSPLRENPPGPKPLRDLAHPEGLGRKKLSKAEQQQLAQANQMFELSAEAVKYQLRAHRSFWLENPDHGSKLDFWKTKWGIGIEKHALVLKAAFDQCMFDAEVTKPTKLAHFDMDLTELRGIRCTHQNRTWTKPDGSEYKAKHESLVQRWRTNEGGNKERASKALGAYPPRSSPERGALKVQPGRIWKTQGEAINELLLNAATHPEAVRITKALLGGQKTVPLDKAFVDKLRELVVGLLAPAGVQLPQKSTRASTPISAEVLWAWGEFTEDPDAKLLATWMREGAPLGYSQPIPCTGVFPRVTGPHWEEEAANQLARQYEGWKNHPSADEWQEDLARLVAEAQAKGFISLFDTMEEAATYLGRWPVLNKLGLIVKVKGDKRKARLIWDLRESGVNGLCSQGERIILPRLTDAAADAVAILRAGGTPVFFAIDIENAFHNVPAGEDKAFTAAAIEVNGQQKVLVYDVLVFGAVSSPTLWGRFASWLGRTLAAVNPAVACQIYVDDPIMVFDSSDPKGDKQITVSILWAAVAGFPIKMEKTESGHSVKWIGAEMRILQEDRAISITIPADKVSEVVERITKIMARPVVGKKQLQSLAGALSFFASVVPLMRPFLGGIWAVLATDDGPSRARKLVHTKRIAHSMEWILALLEESTVPFTRVVRSVKPNSGAIIITDASTWGMGGVLLMGGAAIEYFSCPMTFQFTVKTGAIPGIPKHMALWEALCLLLAARIWLVRFPIGSVVRVKADNISALYLLAKGKAKSPELQVVAREIALDQAKERYEVTILQHINTKLNITADPLSRQHDPVPPPFPQDRLGEAKRIPIEAASSGPRECMEHIAKRARAANSHGPTLSRERTWESVAKAAGYDRAFDLVPDLIYSVMGALDKAGYRSAELYLEVAKQRHIEKGQPWTAQLALAAKCAKRACQRGRGPAKQAQPLPLADVSTLTDVSNPLAPGGPEWAVRSTVLASWWLLREIEASNMLLAHVQVDPREKLIKWNLPSSKADWRALGATRTHSCSCAEQGSPALCPYHLMVEQVKWAKTKRHSFLFCTETGAQTTKSGWAGTFEAIAQKLKLKLVGPTGLRLFTGHSARATGAVHMARTQIELWRIQLFGRWGSEIFKQYVRDAPLEQLHGLAQEVSLKASLASARAELSAILAATKEATAAATGLAHQPVEALADCEAAAIIEPPAPDPPENDVLFVRNRSSRGKVHLAARHGNTLPHYLWRTKCFWHFARGQADYALLKEAQFLEYRVSCITKTLVLDFSKADAADLASKGREAALEAELKGNCFFGAETSSMLETLKAERIPCKLSEMQMGSVVENTWKKLSVKVLPSLTVILGLPGSGCGTLASVLGEAPHTEAVDCNELLDKELERRTEMGLAMHNMLAKGQVVPFSMTLELLKGVANLTCSEKLVIQNCPQYVDQIEIIENEFRIEKVYYIHGSEQAETLWAEEYGKKGESATASKKFSDLQSRLPPIVAHFARLGKLEKFEVNETPSKEKLQRLLDKSKMPQFAMVNSLSPVLSAQQAKQLAATYGATMVTMETLMSAAGTEADSSKEVTMLKQYIQSVSSPLVVLQNFPSVDSQAHSFLEAFGSPKVVLDIECDDEFLEEEWKGLHEDDAFDAEQFAEMLAGQRQTRETTGKVFKQLCPGSCLSVEKKLLETPELLKDTVAPKLWPSLGRFVEGAWRMAMAWCGQTWLGETSIFWRTVYMILAPNGACNFANLVAQTICTSSTAGGLEDAVPVKYTVVDALAICKRSSAKRRSVVCELLGGGHEPAVEDALGKASFNANTPDNLPIKVWAELLKEAFMTSANPMGTFLLTNFPTPSSITNNNVRDQLAVVESLSTLAGILHVKVGAAAYACFCGPAWAEKQPVGGSTEPESLTAYEGDDDKVHNQTLAQFGPAYLMECLIQEATDGPLAAQKVAAHFFKELSGREALGNWAKLHDEWVMSGLCLGYIWYLFGVKPSSLLWNMNEQHLISSITLQQM</sequence>
<evidence type="ECO:0000256" key="5">
    <source>
        <dbReference type="PROSITE-ProRule" id="PRU00706"/>
    </source>
</evidence>
<reference evidence="9" key="2">
    <citation type="submission" date="2024-04" db="EMBL/GenBank/DDBJ databases">
        <authorList>
            <person name="Chen Y."/>
            <person name="Shah S."/>
            <person name="Dougan E. K."/>
            <person name="Thang M."/>
            <person name="Chan C."/>
        </authorList>
    </citation>
    <scope>NUCLEOTIDE SEQUENCE [LARGE SCALE GENOMIC DNA]</scope>
</reference>
<feature type="compositionally biased region" description="Basic and acidic residues" evidence="6">
    <location>
        <begin position="1099"/>
        <end position="1110"/>
    </location>
</feature>
<accession>A0A9P1CWA9</accession>
<feature type="compositionally biased region" description="Basic and acidic residues" evidence="6">
    <location>
        <begin position="1158"/>
        <end position="1172"/>
    </location>
</feature>
<dbReference type="InterPro" id="IPR000477">
    <property type="entry name" value="RT_dom"/>
</dbReference>
<reference evidence="8" key="1">
    <citation type="submission" date="2022-10" db="EMBL/GenBank/DDBJ databases">
        <authorList>
            <person name="Chen Y."/>
            <person name="Dougan E. K."/>
            <person name="Chan C."/>
            <person name="Rhodes N."/>
            <person name="Thang M."/>
        </authorList>
    </citation>
    <scope>NUCLEOTIDE SEQUENCE</scope>
</reference>
<dbReference type="Proteomes" id="UP001152797">
    <property type="component" value="Unassembled WGS sequence"/>
</dbReference>
<keyword evidence="11" id="KW-1185">Reference proteome</keyword>
<evidence type="ECO:0000256" key="3">
    <source>
        <dbReference type="ARBA" id="ARBA00022777"/>
    </source>
</evidence>
<feature type="domain" description="Nucleoside diphosphate kinase-like" evidence="7">
    <location>
        <begin position="87"/>
        <end position="225"/>
    </location>
</feature>
<dbReference type="Gene3D" id="3.30.70.141">
    <property type="entry name" value="Nucleoside diphosphate kinase-like domain"/>
    <property type="match status" value="2"/>
</dbReference>
<dbReference type="CDD" id="cd01428">
    <property type="entry name" value="ADK"/>
    <property type="match status" value="1"/>
</dbReference>
<dbReference type="OrthoDB" id="442176at2759"/>
<dbReference type="SMART" id="SM00562">
    <property type="entry name" value="NDK"/>
    <property type="match status" value="1"/>
</dbReference>
<dbReference type="Pfam" id="PF00334">
    <property type="entry name" value="NDK"/>
    <property type="match status" value="1"/>
</dbReference>
<evidence type="ECO:0000256" key="6">
    <source>
        <dbReference type="SAM" id="MobiDB-lite"/>
    </source>
</evidence>
<dbReference type="EMBL" id="CAMXCT010002557">
    <property type="protein sequence ID" value="CAI3998865.1"/>
    <property type="molecule type" value="Genomic_DNA"/>
</dbReference>
<organism evidence="8">
    <name type="scientific">Cladocopium goreaui</name>
    <dbReference type="NCBI Taxonomy" id="2562237"/>
    <lineage>
        <taxon>Eukaryota</taxon>
        <taxon>Sar</taxon>
        <taxon>Alveolata</taxon>
        <taxon>Dinophyceae</taxon>
        <taxon>Suessiales</taxon>
        <taxon>Symbiodiniaceae</taxon>
        <taxon>Cladocopium</taxon>
    </lineage>
</organism>
<keyword evidence="4" id="KW-0233">DNA recombination</keyword>
<proteinExistence type="inferred from homology"/>
<dbReference type="PROSITE" id="PS51374">
    <property type="entry name" value="NDPK_LIKE"/>
    <property type="match status" value="1"/>
</dbReference>
<dbReference type="PROSITE" id="PS00113">
    <property type="entry name" value="ADENYLATE_KINASE"/>
    <property type="match status" value="1"/>
</dbReference>
<gene>
    <name evidence="8" type="ORF">C1SCF055_LOCUS25131</name>
</gene>
<dbReference type="HAMAP" id="MF_00235">
    <property type="entry name" value="Adenylate_kinase_Adk"/>
    <property type="match status" value="1"/>
</dbReference>
<dbReference type="PRINTS" id="PR00094">
    <property type="entry name" value="ADENYLTKNASE"/>
</dbReference>
<dbReference type="PANTHER" id="PTHR23359">
    <property type="entry name" value="NUCLEOTIDE KINASE"/>
    <property type="match status" value="1"/>
</dbReference>
<feature type="compositionally biased region" description="Basic residues" evidence="6">
    <location>
        <begin position="1080"/>
        <end position="1098"/>
    </location>
</feature>
<comment type="caution">
    <text evidence="8">The sequence shown here is derived from an EMBL/GenBank/DDBJ whole genome shotgun (WGS) entry which is preliminary data.</text>
</comment>
<dbReference type="GO" id="GO:0006310">
    <property type="term" value="P:DNA recombination"/>
    <property type="evidence" value="ECO:0007669"/>
    <property type="project" value="UniProtKB-KW"/>
</dbReference>
<name>A0A9P1CWA9_9DINO</name>
<feature type="region of interest" description="Disordered" evidence="6">
    <location>
        <begin position="1128"/>
        <end position="1230"/>
    </location>
</feature>